<dbReference type="EMBL" id="JARJCW010000112">
    <property type="protein sequence ID" value="KAJ7193061.1"/>
    <property type="molecule type" value="Genomic_DNA"/>
</dbReference>
<feature type="domain" description="F-box" evidence="1">
    <location>
        <begin position="1"/>
        <end position="44"/>
    </location>
</feature>
<gene>
    <name evidence="2" type="ORF">GGX14DRAFT_479062</name>
</gene>
<name>A0AAD6URE3_9AGAR</name>
<comment type="caution">
    <text evidence="2">The sequence shown here is derived from an EMBL/GenBank/DDBJ whole genome shotgun (WGS) entry which is preliminary data.</text>
</comment>
<protein>
    <recommendedName>
        <fullName evidence="1">F-box domain-containing protein</fullName>
    </recommendedName>
</protein>
<dbReference type="Pfam" id="PF12937">
    <property type="entry name" value="F-box-like"/>
    <property type="match status" value="1"/>
</dbReference>
<organism evidence="2 3">
    <name type="scientific">Mycena pura</name>
    <dbReference type="NCBI Taxonomy" id="153505"/>
    <lineage>
        <taxon>Eukaryota</taxon>
        <taxon>Fungi</taxon>
        <taxon>Dikarya</taxon>
        <taxon>Basidiomycota</taxon>
        <taxon>Agaricomycotina</taxon>
        <taxon>Agaricomycetes</taxon>
        <taxon>Agaricomycetidae</taxon>
        <taxon>Agaricales</taxon>
        <taxon>Marasmiineae</taxon>
        <taxon>Mycenaceae</taxon>
        <taxon>Mycena</taxon>
    </lineage>
</organism>
<evidence type="ECO:0000259" key="1">
    <source>
        <dbReference type="PROSITE" id="PS50181"/>
    </source>
</evidence>
<dbReference type="SUPFAM" id="SSF81383">
    <property type="entry name" value="F-box domain"/>
    <property type="match status" value="1"/>
</dbReference>
<dbReference type="AlphaFoldDB" id="A0AAD6URE3"/>
<dbReference type="CDD" id="cd09917">
    <property type="entry name" value="F-box_SF"/>
    <property type="match status" value="1"/>
</dbReference>
<accession>A0AAD6URE3</accession>
<sequence length="422" mass="47756">FLDLNQDVLLRILVYLDVYTVLQCGLVCSYLRSLAHSKHVWLSLLSDLGERLLIDLPISEDLFENSLPDLIAQVKRVVLGPFTWAPDAAQPPSSFRKFHLDMRREEFSPSHPTLLLGGRHLIVRQGDMLQMWNVVDGRREFEWAGHDITHFDVNPSYSNSEMVFAIASAQGKYFPPIKIEVVKFGLDQGSVIQMFASELPNIIHLNHPGGLVLCGKLIGLEVEWIEHDQWGDKTRMAFLVVDWQDAVFFILPGRLLKKSMTLLPGHIVAIAHVGSEQEIVVYSLEAFESHWQPLNHESFMVAINASLDVAPTLRHTIDYLNTPSSKRETVIAIHECLLHLDSYIVSLYQSGQYHNSYDPGSGSFSGHWQQSSFQRYRLTLSTSPYASQKATPGWCLLSASRTADALFLENLSYAGYGLRFWS</sequence>
<proteinExistence type="predicted"/>
<dbReference type="InterPro" id="IPR036047">
    <property type="entry name" value="F-box-like_dom_sf"/>
</dbReference>
<feature type="non-terminal residue" evidence="2">
    <location>
        <position position="1"/>
    </location>
</feature>
<dbReference type="Gene3D" id="1.20.1280.50">
    <property type="match status" value="1"/>
</dbReference>
<dbReference type="PROSITE" id="PS50181">
    <property type="entry name" value="FBOX"/>
    <property type="match status" value="1"/>
</dbReference>
<keyword evidence="3" id="KW-1185">Reference proteome</keyword>
<evidence type="ECO:0000313" key="2">
    <source>
        <dbReference type="EMBL" id="KAJ7193061.1"/>
    </source>
</evidence>
<reference evidence="2" key="1">
    <citation type="submission" date="2023-03" db="EMBL/GenBank/DDBJ databases">
        <title>Massive genome expansion in bonnet fungi (Mycena s.s.) driven by repeated elements and novel gene families across ecological guilds.</title>
        <authorList>
            <consortium name="Lawrence Berkeley National Laboratory"/>
            <person name="Harder C.B."/>
            <person name="Miyauchi S."/>
            <person name="Viragh M."/>
            <person name="Kuo A."/>
            <person name="Thoen E."/>
            <person name="Andreopoulos B."/>
            <person name="Lu D."/>
            <person name="Skrede I."/>
            <person name="Drula E."/>
            <person name="Henrissat B."/>
            <person name="Morin E."/>
            <person name="Kohler A."/>
            <person name="Barry K."/>
            <person name="LaButti K."/>
            <person name="Morin E."/>
            <person name="Salamov A."/>
            <person name="Lipzen A."/>
            <person name="Mereny Z."/>
            <person name="Hegedus B."/>
            <person name="Baldrian P."/>
            <person name="Stursova M."/>
            <person name="Weitz H."/>
            <person name="Taylor A."/>
            <person name="Grigoriev I.V."/>
            <person name="Nagy L.G."/>
            <person name="Martin F."/>
            <person name="Kauserud H."/>
        </authorList>
    </citation>
    <scope>NUCLEOTIDE SEQUENCE</scope>
    <source>
        <strain evidence="2">9144</strain>
    </source>
</reference>
<evidence type="ECO:0000313" key="3">
    <source>
        <dbReference type="Proteomes" id="UP001219525"/>
    </source>
</evidence>
<feature type="non-terminal residue" evidence="2">
    <location>
        <position position="422"/>
    </location>
</feature>
<dbReference type="InterPro" id="IPR001810">
    <property type="entry name" value="F-box_dom"/>
</dbReference>
<dbReference type="Proteomes" id="UP001219525">
    <property type="component" value="Unassembled WGS sequence"/>
</dbReference>